<protein>
    <recommendedName>
        <fullName evidence="1">Reverse transcriptase/retrotransposon-derived protein RNase H-like domain-containing protein</fullName>
    </recommendedName>
</protein>
<sequence>AHSLVECWTNTHERAFLMLKAALVSDPVLQAPIFDGRPFIVTSDRRCKDRFGAVLSQRVQDTLPNGTKMTRVH</sequence>
<dbReference type="Proteomes" id="UP000076532">
    <property type="component" value="Unassembled WGS sequence"/>
</dbReference>
<evidence type="ECO:0000313" key="3">
    <source>
        <dbReference type="Proteomes" id="UP000076532"/>
    </source>
</evidence>
<dbReference type="OrthoDB" id="2662456at2759"/>
<organism evidence="2 3">
    <name type="scientific">Athelia psychrophila</name>
    <dbReference type="NCBI Taxonomy" id="1759441"/>
    <lineage>
        <taxon>Eukaryota</taxon>
        <taxon>Fungi</taxon>
        <taxon>Dikarya</taxon>
        <taxon>Basidiomycota</taxon>
        <taxon>Agaricomycotina</taxon>
        <taxon>Agaricomycetes</taxon>
        <taxon>Agaricomycetidae</taxon>
        <taxon>Atheliales</taxon>
        <taxon>Atheliaceae</taxon>
        <taxon>Athelia</taxon>
    </lineage>
</organism>
<dbReference type="InterPro" id="IPR043502">
    <property type="entry name" value="DNA/RNA_pol_sf"/>
</dbReference>
<dbReference type="EMBL" id="KV417524">
    <property type="protein sequence ID" value="KZP24896.1"/>
    <property type="molecule type" value="Genomic_DNA"/>
</dbReference>
<name>A0A166NDF5_9AGAM</name>
<keyword evidence="3" id="KW-1185">Reference proteome</keyword>
<feature type="non-terminal residue" evidence="2">
    <location>
        <position position="73"/>
    </location>
</feature>
<evidence type="ECO:0000259" key="1">
    <source>
        <dbReference type="Pfam" id="PF17919"/>
    </source>
</evidence>
<accession>A0A166NDF5</accession>
<dbReference type="STRING" id="436010.A0A166NDF5"/>
<reference evidence="2 3" key="1">
    <citation type="journal article" date="2016" name="Mol. Biol. Evol.">
        <title>Comparative Genomics of Early-Diverging Mushroom-Forming Fungi Provides Insights into the Origins of Lignocellulose Decay Capabilities.</title>
        <authorList>
            <person name="Nagy L.G."/>
            <person name="Riley R."/>
            <person name="Tritt A."/>
            <person name="Adam C."/>
            <person name="Daum C."/>
            <person name="Floudas D."/>
            <person name="Sun H."/>
            <person name="Yadav J.S."/>
            <person name="Pangilinan J."/>
            <person name="Larsson K.H."/>
            <person name="Matsuura K."/>
            <person name="Barry K."/>
            <person name="Labutti K."/>
            <person name="Kuo R."/>
            <person name="Ohm R.A."/>
            <person name="Bhattacharya S.S."/>
            <person name="Shirouzu T."/>
            <person name="Yoshinaga Y."/>
            <person name="Martin F.M."/>
            <person name="Grigoriev I.V."/>
            <person name="Hibbett D.S."/>
        </authorList>
    </citation>
    <scope>NUCLEOTIDE SEQUENCE [LARGE SCALE GENOMIC DNA]</scope>
    <source>
        <strain evidence="2 3">CBS 109695</strain>
    </source>
</reference>
<gene>
    <name evidence="2" type="ORF">FIBSPDRAFT_697792</name>
</gene>
<evidence type="ECO:0000313" key="2">
    <source>
        <dbReference type="EMBL" id="KZP24896.1"/>
    </source>
</evidence>
<dbReference type="AlphaFoldDB" id="A0A166NDF5"/>
<dbReference type="SUPFAM" id="SSF56672">
    <property type="entry name" value="DNA/RNA polymerases"/>
    <property type="match status" value="1"/>
</dbReference>
<proteinExistence type="predicted"/>
<feature type="domain" description="Reverse transcriptase/retrotransposon-derived protein RNase H-like" evidence="1">
    <location>
        <begin position="8"/>
        <end position="61"/>
    </location>
</feature>
<dbReference type="InterPro" id="IPR041577">
    <property type="entry name" value="RT_RNaseH_2"/>
</dbReference>
<dbReference type="Pfam" id="PF17919">
    <property type="entry name" value="RT_RNaseH_2"/>
    <property type="match status" value="1"/>
</dbReference>
<feature type="non-terminal residue" evidence="2">
    <location>
        <position position="1"/>
    </location>
</feature>